<accession>A0A918F982</accession>
<proteinExistence type="predicted"/>
<evidence type="ECO:0000313" key="3">
    <source>
        <dbReference type="Proteomes" id="UP000658320"/>
    </source>
</evidence>
<feature type="domain" description="DUF397" evidence="1">
    <location>
        <begin position="5"/>
        <end position="56"/>
    </location>
</feature>
<dbReference type="RefSeq" id="WP_189937701.1">
    <property type="nucleotide sequence ID" value="NZ_BMSX01000008.1"/>
</dbReference>
<dbReference type="InterPro" id="IPR007278">
    <property type="entry name" value="DUF397"/>
</dbReference>
<gene>
    <name evidence="2" type="ORF">GCM10010251_37010</name>
</gene>
<dbReference type="EMBL" id="BMSX01000008">
    <property type="protein sequence ID" value="GGR17615.1"/>
    <property type="molecule type" value="Genomic_DNA"/>
</dbReference>
<evidence type="ECO:0000259" key="1">
    <source>
        <dbReference type="Pfam" id="PF04149"/>
    </source>
</evidence>
<dbReference type="AlphaFoldDB" id="A0A918F982"/>
<dbReference type="Proteomes" id="UP000658320">
    <property type="component" value="Unassembled WGS sequence"/>
</dbReference>
<name>A0A918F982_9ACTN</name>
<sequence>MTDQNWQKSSYSEEGSACVYLATASDGTIFLRESDDPETILTTGDGPLAALIAALKIPA</sequence>
<protein>
    <recommendedName>
        <fullName evidence="1">DUF397 domain-containing protein</fullName>
    </recommendedName>
</protein>
<comment type="caution">
    <text evidence="2">The sequence shown here is derived from an EMBL/GenBank/DDBJ whole genome shotgun (WGS) entry which is preliminary data.</text>
</comment>
<reference evidence="2" key="2">
    <citation type="submission" date="2020-09" db="EMBL/GenBank/DDBJ databases">
        <authorList>
            <person name="Sun Q."/>
            <person name="Ohkuma M."/>
        </authorList>
    </citation>
    <scope>NUCLEOTIDE SEQUENCE</scope>
    <source>
        <strain evidence="2">JCM 4346</strain>
    </source>
</reference>
<evidence type="ECO:0000313" key="2">
    <source>
        <dbReference type="EMBL" id="GGR17615.1"/>
    </source>
</evidence>
<dbReference type="Pfam" id="PF04149">
    <property type="entry name" value="DUF397"/>
    <property type="match status" value="1"/>
</dbReference>
<keyword evidence="3" id="KW-1185">Reference proteome</keyword>
<reference evidence="2" key="1">
    <citation type="journal article" date="2014" name="Int. J. Syst. Evol. Microbiol.">
        <title>Complete genome sequence of Corynebacterium casei LMG S-19264T (=DSM 44701T), isolated from a smear-ripened cheese.</title>
        <authorList>
            <consortium name="US DOE Joint Genome Institute (JGI-PGF)"/>
            <person name="Walter F."/>
            <person name="Albersmeier A."/>
            <person name="Kalinowski J."/>
            <person name="Ruckert C."/>
        </authorList>
    </citation>
    <scope>NUCLEOTIDE SEQUENCE</scope>
    <source>
        <strain evidence="2">JCM 4346</strain>
    </source>
</reference>
<organism evidence="2 3">
    <name type="scientific">Streptomyces aurantiogriseus</name>
    <dbReference type="NCBI Taxonomy" id="66870"/>
    <lineage>
        <taxon>Bacteria</taxon>
        <taxon>Bacillati</taxon>
        <taxon>Actinomycetota</taxon>
        <taxon>Actinomycetes</taxon>
        <taxon>Kitasatosporales</taxon>
        <taxon>Streptomycetaceae</taxon>
        <taxon>Streptomyces</taxon>
    </lineage>
</organism>